<evidence type="ECO:0000313" key="5">
    <source>
        <dbReference type="Proteomes" id="UP000053328"/>
    </source>
</evidence>
<dbReference type="PANTHER" id="PTHR28133">
    <property type="entry name" value="REQUIRED FOR RESPIRATORY GROWTH PROTEIN 7, MITOCHONDRIAL"/>
    <property type="match status" value="1"/>
</dbReference>
<feature type="compositionally biased region" description="Polar residues" evidence="3">
    <location>
        <begin position="353"/>
        <end position="366"/>
    </location>
</feature>
<feature type="compositionally biased region" description="Polar residues" evidence="3">
    <location>
        <begin position="310"/>
        <end position="320"/>
    </location>
</feature>
<dbReference type="AlphaFoldDB" id="A0A0D2BCJ3"/>
<dbReference type="EMBL" id="KN847495">
    <property type="protein sequence ID" value="KIW16345.1"/>
    <property type="molecule type" value="Genomic_DNA"/>
</dbReference>
<gene>
    <name evidence="4" type="ORF">PV08_06396</name>
</gene>
<dbReference type="GeneID" id="27333479"/>
<evidence type="ECO:0000256" key="2">
    <source>
        <dbReference type="ARBA" id="ARBA00023128"/>
    </source>
</evidence>
<organism evidence="4 5">
    <name type="scientific">Exophiala spinifera</name>
    <dbReference type="NCBI Taxonomy" id="91928"/>
    <lineage>
        <taxon>Eukaryota</taxon>
        <taxon>Fungi</taxon>
        <taxon>Dikarya</taxon>
        <taxon>Ascomycota</taxon>
        <taxon>Pezizomycotina</taxon>
        <taxon>Eurotiomycetes</taxon>
        <taxon>Chaetothyriomycetidae</taxon>
        <taxon>Chaetothyriales</taxon>
        <taxon>Herpotrichiellaceae</taxon>
        <taxon>Exophiala</taxon>
    </lineage>
</organism>
<comment type="subcellular location">
    <subcellularLocation>
        <location evidence="1">Mitochondrion</location>
    </subcellularLocation>
</comment>
<dbReference type="PANTHER" id="PTHR28133:SF1">
    <property type="entry name" value="REQUIRED FOR RESPIRATORY GROWTH PROTEIN 7, MITOCHONDRIAL"/>
    <property type="match status" value="1"/>
</dbReference>
<dbReference type="RefSeq" id="XP_016236561.1">
    <property type="nucleotide sequence ID" value="XM_016380734.1"/>
</dbReference>
<dbReference type="VEuPathDB" id="FungiDB:PV08_06396"/>
<sequence length="437" mass="46379">MDSTSRSFYPYTPSHRRLLLTPSARYEKQDLKAHSGADHDDGSSTGTQHTGIKSSLPPESSSSNSLRAARSSSNSFTPPHSTLSTFLANAARTGLSPSSTVYTGTVYEYLAVSTLRGYGFHLHRVGGRGDRGVDLIGHWQVPLLSPTTGTWKEHTTPDGSVVTATDTFRVLVQCKRLVGKHARIGPNLIRELDGAVRGARLAPLFESIFPHGGAEPAAAAAAGGGGGDNDATATAQVSSNTPAIGILVGTRAATKGVIESMRRSNRALGWIMMEEEREDVAQALPVDDLADSLPSSSSSPVVDAAEDTPDPNSTSLNDSLNRARGVSWQGAEDPQFKPSKVSDTNADGDRYSDSGTNEAIGEDSTSMISAETSTSTKDSNDLAHPVKLRGRIRQILWNQAARNLGLEDVSVVPRYDSSGREEVVLMRGGRVWGGLVP</sequence>
<feature type="compositionally biased region" description="Basic and acidic residues" evidence="3">
    <location>
        <begin position="25"/>
        <end position="42"/>
    </location>
</feature>
<protein>
    <recommendedName>
        <fullName evidence="6">Required for respiratory growth protein 7, mitochondrial</fullName>
    </recommendedName>
</protein>
<proteinExistence type="predicted"/>
<feature type="compositionally biased region" description="Low complexity" evidence="3">
    <location>
        <begin position="289"/>
        <end position="303"/>
    </location>
</feature>
<feature type="region of interest" description="Disordered" evidence="3">
    <location>
        <begin position="19"/>
        <end position="79"/>
    </location>
</feature>
<evidence type="ECO:0000313" key="4">
    <source>
        <dbReference type="EMBL" id="KIW16345.1"/>
    </source>
</evidence>
<keyword evidence="5" id="KW-1185">Reference proteome</keyword>
<dbReference type="Pfam" id="PF10356">
    <property type="entry name" value="RRG7"/>
    <property type="match status" value="1"/>
</dbReference>
<feature type="compositionally biased region" description="Low complexity" evidence="3">
    <location>
        <begin position="54"/>
        <end position="75"/>
    </location>
</feature>
<feature type="region of interest" description="Disordered" evidence="3">
    <location>
        <begin position="289"/>
        <end position="366"/>
    </location>
</feature>
<keyword evidence="2" id="KW-0496">Mitochondrion</keyword>
<name>A0A0D2BCJ3_9EURO</name>
<dbReference type="GO" id="GO:0005739">
    <property type="term" value="C:mitochondrion"/>
    <property type="evidence" value="ECO:0007669"/>
    <property type="project" value="UniProtKB-SubCell"/>
</dbReference>
<dbReference type="Proteomes" id="UP000053328">
    <property type="component" value="Unassembled WGS sequence"/>
</dbReference>
<evidence type="ECO:0008006" key="6">
    <source>
        <dbReference type="Google" id="ProtNLM"/>
    </source>
</evidence>
<dbReference type="HOGENOM" id="CLU_048910_0_0_1"/>
<dbReference type="OrthoDB" id="20734at2759"/>
<reference evidence="4 5" key="1">
    <citation type="submission" date="2015-01" db="EMBL/GenBank/DDBJ databases">
        <title>The Genome Sequence of Exophiala spinifera CBS89968.</title>
        <authorList>
            <consortium name="The Broad Institute Genomics Platform"/>
            <person name="Cuomo C."/>
            <person name="de Hoog S."/>
            <person name="Gorbushina A."/>
            <person name="Stielow B."/>
            <person name="Teixiera M."/>
            <person name="Abouelleil A."/>
            <person name="Chapman S.B."/>
            <person name="Priest M."/>
            <person name="Young S.K."/>
            <person name="Wortman J."/>
            <person name="Nusbaum C."/>
            <person name="Birren B."/>
        </authorList>
    </citation>
    <scope>NUCLEOTIDE SEQUENCE [LARGE SCALE GENOMIC DNA]</scope>
    <source>
        <strain evidence="4 5">CBS 89968</strain>
    </source>
</reference>
<feature type="compositionally biased region" description="Polar residues" evidence="3">
    <location>
        <begin position="43"/>
        <end position="53"/>
    </location>
</feature>
<dbReference type="InterPro" id="IPR018828">
    <property type="entry name" value="RRG7"/>
</dbReference>
<evidence type="ECO:0000256" key="1">
    <source>
        <dbReference type="ARBA" id="ARBA00004173"/>
    </source>
</evidence>
<evidence type="ECO:0000256" key="3">
    <source>
        <dbReference type="SAM" id="MobiDB-lite"/>
    </source>
</evidence>
<accession>A0A0D2BCJ3</accession>